<evidence type="ECO:0000313" key="2">
    <source>
        <dbReference type="EMBL" id="GAA3543741.1"/>
    </source>
</evidence>
<reference evidence="3" key="1">
    <citation type="journal article" date="2019" name="Int. J. Syst. Evol. Microbiol.">
        <title>The Global Catalogue of Microorganisms (GCM) 10K type strain sequencing project: providing services to taxonomists for standard genome sequencing and annotation.</title>
        <authorList>
            <consortium name="The Broad Institute Genomics Platform"/>
            <consortium name="The Broad Institute Genome Sequencing Center for Infectious Disease"/>
            <person name="Wu L."/>
            <person name="Ma J."/>
        </authorList>
    </citation>
    <scope>NUCLEOTIDE SEQUENCE [LARGE SCALE GENOMIC DNA]</scope>
    <source>
        <strain evidence="3">JCM 17460</strain>
    </source>
</reference>
<dbReference type="RefSeq" id="WP_218233478.1">
    <property type="nucleotide sequence ID" value="NZ_BAABBB010000018.1"/>
</dbReference>
<keyword evidence="1" id="KW-0812">Transmembrane</keyword>
<protein>
    <recommendedName>
        <fullName evidence="4">DUF4267 domain-containing protein</fullName>
    </recommendedName>
</protein>
<keyword evidence="1" id="KW-1133">Transmembrane helix</keyword>
<evidence type="ECO:0008006" key="4">
    <source>
        <dbReference type="Google" id="ProtNLM"/>
    </source>
</evidence>
<keyword evidence="3" id="KW-1185">Reference proteome</keyword>
<comment type="caution">
    <text evidence="2">The sequence shown here is derived from an EMBL/GenBank/DDBJ whole genome shotgun (WGS) entry which is preliminary data.</text>
</comment>
<name>A0ABP6W4P1_9ACTN</name>
<evidence type="ECO:0000313" key="3">
    <source>
        <dbReference type="Proteomes" id="UP001500301"/>
    </source>
</evidence>
<dbReference type="Proteomes" id="UP001500301">
    <property type="component" value="Unassembled WGS sequence"/>
</dbReference>
<keyword evidence="1" id="KW-0472">Membrane</keyword>
<dbReference type="EMBL" id="BAABBB010000018">
    <property type="protein sequence ID" value="GAA3543741.1"/>
    <property type="molecule type" value="Genomic_DNA"/>
</dbReference>
<sequence>MAASFKVDPVTGLSLGRIAIGVGALAAPSTTARVLGLDPVANPQLGYMGRMFGAREIALGAVTLVSRGPLRRNLTAVGIAVDGADLANGVIELGQRNVSKLASGMLIGAAAGAVGSGLAALVRGRSRAQVS</sequence>
<evidence type="ECO:0000256" key="1">
    <source>
        <dbReference type="SAM" id="Phobius"/>
    </source>
</evidence>
<accession>A0ABP6W4P1</accession>
<proteinExistence type="predicted"/>
<gene>
    <name evidence="2" type="ORF">GCM10022263_33570</name>
</gene>
<feature type="transmembrane region" description="Helical" evidence="1">
    <location>
        <begin position="101"/>
        <end position="122"/>
    </location>
</feature>
<organism evidence="2 3">
    <name type="scientific">Nocardioides daeguensis</name>
    <dbReference type="NCBI Taxonomy" id="908359"/>
    <lineage>
        <taxon>Bacteria</taxon>
        <taxon>Bacillati</taxon>
        <taxon>Actinomycetota</taxon>
        <taxon>Actinomycetes</taxon>
        <taxon>Propionibacteriales</taxon>
        <taxon>Nocardioidaceae</taxon>
        <taxon>Nocardioides</taxon>
    </lineage>
</organism>